<gene>
    <name evidence="3" type="ORF">TSPGSL018_18237</name>
</gene>
<keyword evidence="2" id="KW-0472">Membrane</keyword>
<dbReference type="EMBL" id="GBEZ01022366">
    <property type="protein sequence ID" value="JAC64472.1"/>
    <property type="molecule type" value="Transcribed_RNA"/>
</dbReference>
<dbReference type="AlphaFoldDB" id="A0A061QUY0"/>
<reference evidence="3" key="1">
    <citation type="submission" date="2014-05" db="EMBL/GenBank/DDBJ databases">
        <title>The transcriptome of the halophilic microalga Tetraselmis sp. GSL018 isolated from the Great Salt Lake, Utah.</title>
        <authorList>
            <person name="Jinkerson R.E."/>
            <person name="D'Adamo S."/>
            <person name="Posewitz M.C."/>
        </authorList>
    </citation>
    <scope>NUCLEOTIDE SEQUENCE</scope>
    <source>
        <strain evidence="3">GSL018</strain>
    </source>
</reference>
<accession>A0A061QUY0</accession>
<evidence type="ECO:0000256" key="2">
    <source>
        <dbReference type="SAM" id="Phobius"/>
    </source>
</evidence>
<sequence length="154" mass="17176">MGICYAFDRGASRLRAHAALRRDNSCVQVFARMWDVVLFALYVAGILLDVIVFVLLLLLPFTVVFLLAGLAILGATCCRLPIDIMHWLSEGWREATRWYVNLLRPEEPEFADWGLECLLRIANMRRLPGAALPPIAQPNDAESPLLHGDEGSAS</sequence>
<proteinExistence type="predicted"/>
<organism evidence="3">
    <name type="scientific">Tetraselmis sp. GSL018</name>
    <dbReference type="NCBI Taxonomy" id="582737"/>
    <lineage>
        <taxon>Eukaryota</taxon>
        <taxon>Viridiplantae</taxon>
        <taxon>Chlorophyta</taxon>
        <taxon>core chlorophytes</taxon>
        <taxon>Chlorodendrophyceae</taxon>
        <taxon>Chlorodendrales</taxon>
        <taxon>Chlorodendraceae</taxon>
        <taxon>Tetraselmis</taxon>
    </lineage>
</organism>
<name>A0A061QUY0_9CHLO</name>
<feature type="region of interest" description="Disordered" evidence="1">
    <location>
        <begin position="134"/>
        <end position="154"/>
    </location>
</feature>
<evidence type="ECO:0000256" key="1">
    <source>
        <dbReference type="SAM" id="MobiDB-lite"/>
    </source>
</evidence>
<evidence type="ECO:0000313" key="3">
    <source>
        <dbReference type="EMBL" id="JAC64472.1"/>
    </source>
</evidence>
<feature type="transmembrane region" description="Helical" evidence="2">
    <location>
        <begin position="36"/>
        <end position="57"/>
    </location>
</feature>
<keyword evidence="2" id="KW-1133">Transmembrane helix</keyword>
<protein>
    <submittedName>
        <fullName evidence="3">Uncharacterized protein</fullName>
    </submittedName>
</protein>
<feature type="transmembrane region" description="Helical" evidence="2">
    <location>
        <begin position="63"/>
        <end position="82"/>
    </location>
</feature>
<keyword evidence="2" id="KW-0812">Transmembrane</keyword>